<organism evidence="1">
    <name type="scientific">marine sediment metagenome</name>
    <dbReference type="NCBI Taxonomy" id="412755"/>
    <lineage>
        <taxon>unclassified sequences</taxon>
        <taxon>metagenomes</taxon>
        <taxon>ecological metagenomes</taxon>
    </lineage>
</organism>
<proteinExistence type="predicted"/>
<comment type="caution">
    <text evidence="1">The sequence shown here is derived from an EMBL/GenBank/DDBJ whole genome shotgun (WGS) entry which is preliminary data.</text>
</comment>
<evidence type="ECO:0000313" key="1">
    <source>
        <dbReference type="EMBL" id="KKL83039.1"/>
    </source>
</evidence>
<dbReference type="EMBL" id="LAZR01022101">
    <property type="protein sequence ID" value="KKL83039.1"/>
    <property type="molecule type" value="Genomic_DNA"/>
</dbReference>
<dbReference type="AlphaFoldDB" id="A0A0F9F9I3"/>
<reference evidence="1" key="1">
    <citation type="journal article" date="2015" name="Nature">
        <title>Complex archaea that bridge the gap between prokaryotes and eukaryotes.</title>
        <authorList>
            <person name="Spang A."/>
            <person name="Saw J.H."/>
            <person name="Jorgensen S.L."/>
            <person name="Zaremba-Niedzwiedzka K."/>
            <person name="Martijn J."/>
            <person name="Lind A.E."/>
            <person name="van Eijk R."/>
            <person name="Schleper C."/>
            <person name="Guy L."/>
            <person name="Ettema T.J."/>
        </authorList>
    </citation>
    <scope>NUCLEOTIDE SEQUENCE</scope>
</reference>
<name>A0A0F9F9I3_9ZZZZ</name>
<gene>
    <name evidence="1" type="ORF">LCGC14_1978800</name>
</gene>
<sequence>MDNPPALPTSFPLQQITAEALDRQYAGLPTEAEAKRLTKKYFSIPKELEALADLLVQDSRVLYRSFEDLARHALYELLKAYYDSGYPNSQLGAELEYEHGIRLQAYRAARRKVLTESMHQFDDELDAARRQGDWKYIVDHLGVVESWIKEAPTESVKHNIRASAVQSLAIQAAVVSLLDMAEQEGVPKDVGLTAEAWREALEEWQGDL</sequence>
<protein>
    <submittedName>
        <fullName evidence="1">Uncharacterized protein</fullName>
    </submittedName>
</protein>
<accession>A0A0F9F9I3</accession>